<keyword evidence="2" id="KW-1185">Reference proteome</keyword>
<organism evidence="1 2">
    <name type="scientific">Amycolatopsis ultiminotia</name>
    <dbReference type="NCBI Taxonomy" id="543629"/>
    <lineage>
        <taxon>Bacteria</taxon>
        <taxon>Bacillati</taxon>
        <taxon>Actinomycetota</taxon>
        <taxon>Actinomycetes</taxon>
        <taxon>Pseudonocardiales</taxon>
        <taxon>Pseudonocardiaceae</taxon>
        <taxon>Amycolatopsis</taxon>
    </lineage>
</organism>
<evidence type="ECO:0000313" key="1">
    <source>
        <dbReference type="EMBL" id="GAA3533935.1"/>
    </source>
</evidence>
<evidence type="ECO:0008006" key="3">
    <source>
        <dbReference type="Google" id="ProtNLM"/>
    </source>
</evidence>
<accession>A0ABP6VFK1</accession>
<protein>
    <recommendedName>
        <fullName evidence="3">Secreted protein</fullName>
    </recommendedName>
</protein>
<name>A0ABP6VFK1_9PSEU</name>
<gene>
    <name evidence="1" type="ORF">GCM10022222_16650</name>
</gene>
<reference evidence="2" key="1">
    <citation type="journal article" date="2019" name="Int. J. Syst. Evol. Microbiol.">
        <title>The Global Catalogue of Microorganisms (GCM) 10K type strain sequencing project: providing services to taxonomists for standard genome sequencing and annotation.</title>
        <authorList>
            <consortium name="The Broad Institute Genomics Platform"/>
            <consortium name="The Broad Institute Genome Sequencing Center for Infectious Disease"/>
            <person name="Wu L."/>
            <person name="Ma J."/>
        </authorList>
    </citation>
    <scope>NUCLEOTIDE SEQUENCE [LARGE SCALE GENOMIC DNA]</scope>
    <source>
        <strain evidence="2">JCM 16898</strain>
    </source>
</reference>
<dbReference type="Proteomes" id="UP001500689">
    <property type="component" value="Unassembled WGS sequence"/>
</dbReference>
<dbReference type="EMBL" id="BAAAZN010000003">
    <property type="protein sequence ID" value="GAA3533935.1"/>
    <property type="molecule type" value="Genomic_DNA"/>
</dbReference>
<comment type="caution">
    <text evidence="1">The sequence shown here is derived from an EMBL/GenBank/DDBJ whole genome shotgun (WGS) entry which is preliminary data.</text>
</comment>
<proteinExistence type="predicted"/>
<evidence type="ECO:0000313" key="2">
    <source>
        <dbReference type="Proteomes" id="UP001500689"/>
    </source>
</evidence>
<sequence>MLLVVGMGLVANGLDTRSWSSRAEALPAVYSITDRPEPALSVGHHRRRVGFAGTADPSTACTARKITVWIVKKDHRANRLRRSPTTLRGTAAFLGQPSPPHGP</sequence>